<sequence length="90" mass="10327">MGHTTMDSVNQFSLHRIYRPSLCLSKIAEKLLGITSQLSARSKVLPPQEFSDGFKELDMITDYFSDSQQRRAQQQTCYSPQPAEKQQDDK</sequence>
<accession>A0A1H7J023</accession>
<dbReference type="Proteomes" id="UP000198620">
    <property type="component" value="Unassembled WGS sequence"/>
</dbReference>
<dbReference type="EMBL" id="FOBH01000002">
    <property type="protein sequence ID" value="SEK67217.1"/>
    <property type="molecule type" value="Genomic_DNA"/>
</dbReference>
<name>A0A1H7J023_9PROT</name>
<feature type="region of interest" description="Disordered" evidence="1">
    <location>
        <begin position="70"/>
        <end position="90"/>
    </location>
</feature>
<protein>
    <submittedName>
        <fullName evidence="2">Uncharacterized protein</fullName>
    </submittedName>
</protein>
<evidence type="ECO:0000313" key="2">
    <source>
        <dbReference type="EMBL" id="SEK67217.1"/>
    </source>
</evidence>
<evidence type="ECO:0000313" key="3">
    <source>
        <dbReference type="Proteomes" id="UP000198620"/>
    </source>
</evidence>
<keyword evidence="3" id="KW-1185">Reference proteome</keyword>
<gene>
    <name evidence="2" type="ORF">SAMN05216387_102331</name>
</gene>
<organism evidence="2 3">
    <name type="scientific">Nitrosovibrio tenuis</name>
    <dbReference type="NCBI Taxonomy" id="1233"/>
    <lineage>
        <taxon>Bacteria</taxon>
        <taxon>Pseudomonadati</taxon>
        <taxon>Pseudomonadota</taxon>
        <taxon>Betaproteobacteria</taxon>
        <taxon>Nitrosomonadales</taxon>
        <taxon>Nitrosomonadaceae</taxon>
        <taxon>Nitrosovibrio</taxon>
    </lineage>
</organism>
<evidence type="ECO:0000256" key="1">
    <source>
        <dbReference type="SAM" id="MobiDB-lite"/>
    </source>
</evidence>
<dbReference type="AlphaFoldDB" id="A0A1H7J023"/>
<feature type="compositionally biased region" description="Polar residues" evidence="1">
    <location>
        <begin position="70"/>
        <end position="79"/>
    </location>
</feature>
<proteinExistence type="predicted"/>
<reference evidence="2 3" key="1">
    <citation type="submission" date="2016-10" db="EMBL/GenBank/DDBJ databases">
        <authorList>
            <person name="de Groot N.N."/>
        </authorList>
    </citation>
    <scope>NUCLEOTIDE SEQUENCE [LARGE SCALE GENOMIC DNA]</scope>
    <source>
        <strain evidence="2 3">Nv1</strain>
    </source>
</reference>